<dbReference type="Pfam" id="PF08279">
    <property type="entry name" value="HTH_11"/>
    <property type="match status" value="1"/>
</dbReference>
<accession>A0A510J892</accession>
<dbReference type="InterPro" id="IPR036388">
    <property type="entry name" value="WH-like_DNA-bd_sf"/>
</dbReference>
<dbReference type="PANTHER" id="PTHR34580">
    <property type="match status" value="1"/>
</dbReference>
<dbReference type="STRING" id="714315.GCA_000516535_00187"/>
<proteinExistence type="predicted"/>
<reference evidence="2 3" key="1">
    <citation type="submission" date="2019-07" db="EMBL/GenBank/DDBJ databases">
        <title>Complete Genome Sequence of Leptotrichia goodfellowii Strain JCM 16774.</title>
        <authorList>
            <person name="Watanabe S."/>
            <person name="Cui L."/>
        </authorList>
    </citation>
    <scope>NUCLEOTIDE SEQUENCE [LARGE SCALE GENOMIC DNA]</scope>
    <source>
        <strain evidence="2 3">JCM16774</strain>
    </source>
</reference>
<dbReference type="KEGG" id="lgo:JCM16774_0173"/>
<dbReference type="PANTHER" id="PTHR34580:SF9">
    <property type="entry name" value="SLL5097 PROTEIN"/>
    <property type="match status" value="1"/>
</dbReference>
<feature type="domain" description="Helix-turn-helix type 11" evidence="1">
    <location>
        <begin position="6"/>
        <end position="58"/>
    </location>
</feature>
<dbReference type="RefSeq" id="WP_026736887.1">
    <property type="nucleotide sequence ID" value="NZ_AP019822.1"/>
</dbReference>
<evidence type="ECO:0000259" key="1">
    <source>
        <dbReference type="Pfam" id="PF08279"/>
    </source>
</evidence>
<dbReference type="InterPro" id="IPR013196">
    <property type="entry name" value="HTH_11"/>
</dbReference>
<dbReference type="Proteomes" id="UP000321606">
    <property type="component" value="Chromosome"/>
</dbReference>
<evidence type="ECO:0000313" key="2">
    <source>
        <dbReference type="EMBL" id="BBM35266.1"/>
    </source>
</evidence>
<evidence type="ECO:0000313" key="3">
    <source>
        <dbReference type="Proteomes" id="UP000321606"/>
    </source>
</evidence>
<dbReference type="AlphaFoldDB" id="A0A510J892"/>
<gene>
    <name evidence="2" type="ORF">JCM16774_0173</name>
</gene>
<organism evidence="2 3">
    <name type="scientific">Pseudoleptotrichia goodfellowii</name>
    <dbReference type="NCBI Taxonomy" id="157692"/>
    <lineage>
        <taxon>Bacteria</taxon>
        <taxon>Fusobacteriati</taxon>
        <taxon>Fusobacteriota</taxon>
        <taxon>Fusobacteriia</taxon>
        <taxon>Fusobacteriales</taxon>
        <taxon>Leptotrichiaceae</taxon>
        <taxon>Pseudoleptotrichia</taxon>
    </lineage>
</organism>
<protein>
    <submittedName>
        <fullName evidence="2">HTH domain protein</fullName>
    </submittedName>
</protein>
<dbReference type="Gene3D" id="1.10.10.10">
    <property type="entry name" value="Winged helix-like DNA-binding domain superfamily/Winged helix DNA-binding domain"/>
    <property type="match status" value="1"/>
</dbReference>
<dbReference type="InterPro" id="IPR051534">
    <property type="entry name" value="CBASS_pafABC_assoc_protein"/>
</dbReference>
<name>A0A510J892_9FUSO</name>
<dbReference type="OrthoDB" id="9815009at2"/>
<dbReference type="EMBL" id="AP019822">
    <property type="protein sequence ID" value="BBM35266.1"/>
    <property type="molecule type" value="Genomic_DNA"/>
</dbReference>
<dbReference type="SUPFAM" id="SSF46785">
    <property type="entry name" value="Winged helix' DNA-binding domain"/>
    <property type="match status" value="1"/>
</dbReference>
<dbReference type="InterPro" id="IPR036390">
    <property type="entry name" value="WH_DNA-bd_sf"/>
</dbReference>
<sequence>MTKSERINDMIIFLSKKNYFNLKDITERYSISKRTALRDVQSLEKLGLAIYSEVGRYGKYKVLNNKLLSPVMFTADEISALYFGMLTLDAYEMCPLNLNKDKLKEKFEACLSKKQSEKIFMIEKIMKTEMKKSNENSRILKDIVEAITENKVCKISYKGNEKKEEVQFLGVFAKQGCWNAKVLSYKNGKNKVLKCNKIISVEKTDIKPFKTLEEIIVGL</sequence>